<accession>A0ABQ3WE25</accession>
<reference evidence="1" key="1">
    <citation type="submission" date="2021-01" db="EMBL/GenBank/DDBJ databases">
        <title>Whole genome shotgun sequence of Actinoplanes capillaceus NBRC 16408.</title>
        <authorList>
            <person name="Komaki H."/>
            <person name="Tamura T."/>
        </authorList>
    </citation>
    <scope>NUCLEOTIDE SEQUENCE [LARGE SCALE GENOMIC DNA]</scope>
    <source>
        <strain evidence="1">NBRC 16408</strain>
    </source>
</reference>
<organism evidence="1">
    <name type="scientific">Actinoplanes campanulatus</name>
    <dbReference type="NCBI Taxonomy" id="113559"/>
    <lineage>
        <taxon>Bacteria</taxon>
        <taxon>Bacillati</taxon>
        <taxon>Actinomycetota</taxon>
        <taxon>Actinomycetes</taxon>
        <taxon>Micromonosporales</taxon>
        <taxon>Micromonosporaceae</taxon>
        <taxon>Actinoplanes</taxon>
    </lineage>
</organism>
<dbReference type="RefSeq" id="WP_204295787.1">
    <property type="nucleotide sequence ID" value="NZ_BAAAGQ010000031.1"/>
</dbReference>
<dbReference type="EMBL" id="BOMF01000049">
    <property type="protein sequence ID" value="GID45274.1"/>
    <property type="molecule type" value="Genomic_DNA"/>
</dbReference>
<sequence>MDDELTVLVDRLRRDRRIHPHRGRREYAQAARELADACDRLMAGGEAARTVPVLRKAVDRMTRALTVMDDSSGIVGDVLQSVMGLYAGACAAAPPKPATLASWLVALEFDGPGWPRVRLRDFAPALGERGIAAVERLVEERATMVDPDSWGGAFAVRDMREQLAEVSGDLDRYVAVLAESLRSAAQYERIVLALLDVGHRPEAIDWARRGLDAHTSGPRVEQLRTTLVGMLLDAGETEDAVAVRRAEFERRPTRGSYFALADLTGTDEAYAITVFTERIARDPVYSAEYVDVLLALGRDDEAWQAGGEHRRWVGGPQWVTLLERRRRTHPAEVIGLYEELIEQHVLDSADGQRYRRAVALLPALRDAYGDDRDAFEDYLAALRARHTRRPTFLKTLDAAVRQLTRE</sequence>
<comment type="caution">
    <text evidence="1">The sequence shown here is derived from an EMBL/GenBank/DDBJ whole genome shotgun (WGS) entry which is preliminary data.</text>
</comment>
<evidence type="ECO:0000313" key="1">
    <source>
        <dbReference type="EMBL" id="GID45274.1"/>
    </source>
</evidence>
<gene>
    <name evidence="1" type="ORF">Aca07nite_25490</name>
</gene>
<name>A0ABQ3WE25_9ACTN</name>
<protein>
    <submittedName>
        <fullName evidence="1">Uncharacterized protein</fullName>
    </submittedName>
</protein>
<proteinExistence type="predicted"/>